<dbReference type="AlphaFoldDB" id="A0AAD0JVG7"/>
<gene>
    <name evidence="2" type="ORF">A6048_13050</name>
</gene>
<evidence type="ECO:0000313" key="3">
    <source>
        <dbReference type="Proteomes" id="UP000244903"/>
    </source>
</evidence>
<name>A0AAD0JVG7_9ACTN</name>
<evidence type="ECO:0008006" key="4">
    <source>
        <dbReference type="Google" id="ProtNLM"/>
    </source>
</evidence>
<dbReference type="KEGG" id="dpc:A6048_13050"/>
<evidence type="ECO:0000256" key="1">
    <source>
        <dbReference type="SAM" id="Phobius"/>
    </source>
</evidence>
<evidence type="ECO:0000313" key="2">
    <source>
        <dbReference type="EMBL" id="AWH97444.1"/>
    </source>
</evidence>
<dbReference type="Pfam" id="PF14012">
    <property type="entry name" value="DUF4229"/>
    <property type="match status" value="1"/>
</dbReference>
<accession>A0AAD0JVG7</accession>
<feature type="transmembrane region" description="Helical" evidence="1">
    <location>
        <begin position="32"/>
        <end position="52"/>
    </location>
</feature>
<organism evidence="2 3">
    <name type="scientific">Dietzia psychralcaliphila</name>
    <dbReference type="NCBI Taxonomy" id="139021"/>
    <lineage>
        <taxon>Bacteria</taxon>
        <taxon>Bacillati</taxon>
        <taxon>Actinomycetota</taxon>
        <taxon>Actinomycetes</taxon>
        <taxon>Mycobacteriales</taxon>
        <taxon>Dietziaceae</taxon>
        <taxon>Dietzia</taxon>
    </lineage>
</organism>
<dbReference type="Proteomes" id="UP000244903">
    <property type="component" value="Chromosome"/>
</dbReference>
<dbReference type="InterPro" id="IPR025323">
    <property type="entry name" value="DUF4229"/>
</dbReference>
<protein>
    <recommendedName>
        <fullName evidence="4">DUF4229 domain-containing protein</fullName>
    </recommendedName>
</protein>
<keyword evidence="3" id="KW-1185">Reference proteome</keyword>
<dbReference type="EMBL" id="CP015453">
    <property type="protein sequence ID" value="AWH97444.1"/>
    <property type="molecule type" value="Genomic_DNA"/>
</dbReference>
<keyword evidence="1" id="KW-0472">Membrane</keyword>
<dbReference type="RefSeq" id="WP_107746637.1">
    <property type="nucleotide sequence ID" value="NZ_CP015453.1"/>
</dbReference>
<reference evidence="2 3" key="1">
    <citation type="submission" date="2016-04" db="EMBL/GenBank/DDBJ databases">
        <title>Complete genome sequence of the haloalkaliphilic hydrocarbon-degrading bacterium Dietzia psychralcaliphila ILA-1T, isolated from a drain of a fish product-processing plant.</title>
        <authorList>
            <person name="Zhao J."/>
            <person name="Hu B."/>
            <person name="Geng S."/>
            <person name="Nie Y."/>
            <person name="Tang Y."/>
        </authorList>
    </citation>
    <scope>NUCLEOTIDE SEQUENCE [LARGE SCALE GENOMIC DNA]</scope>
    <source>
        <strain evidence="2 3">ILA-1</strain>
    </source>
</reference>
<keyword evidence="1" id="KW-1133">Transmembrane helix</keyword>
<feature type="transmembrane region" description="Helical" evidence="1">
    <location>
        <begin position="58"/>
        <end position="77"/>
    </location>
</feature>
<proteinExistence type="predicted"/>
<sequence>MSERDETAIPAKAPVGSTPGARLARNMMFYTVLRLLMVVALTLVIIGIGRLAGVDVPVLVAAILSVLIALPLSMILFTRLRAEINSDISAVDAGRRVKREDLRRRMDEA</sequence>
<keyword evidence="1" id="KW-0812">Transmembrane</keyword>